<dbReference type="Proteomes" id="UP000306477">
    <property type="component" value="Unassembled WGS sequence"/>
</dbReference>
<evidence type="ECO:0000256" key="1">
    <source>
        <dbReference type="ARBA" id="ARBA00009428"/>
    </source>
</evidence>
<dbReference type="GO" id="GO:0010181">
    <property type="term" value="F:FMN binding"/>
    <property type="evidence" value="ECO:0007669"/>
    <property type="project" value="TreeGrafter"/>
</dbReference>
<keyword evidence="4" id="KW-1185">Reference proteome</keyword>
<organism evidence="3 4">
    <name type="scientific">Bacillus timonensis</name>
    <dbReference type="NCBI Taxonomy" id="1033734"/>
    <lineage>
        <taxon>Bacteria</taxon>
        <taxon>Bacillati</taxon>
        <taxon>Bacillota</taxon>
        <taxon>Bacilli</taxon>
        <taxon>Bacillales</taxon>
        <taxon>Bacillaceae</taxon>
        <taxon>Bacillus</taxon>
    </lineage>
</organism>
<dbReference type="SUPFAM" id="SSF52218">
    <property type="entry name" value="Flavoproteins"/>
    <property type="match status" value="1"/>
</dbReference>
<evidence type="ECO:0000259" key="2">
    <source>
        <dbReference type="Pfam" id="PF03358"/>
    </source>
</evidence>
<reference evidence="3 4" key="1">
    <citation type="journal article" date="2019" name="Indoor Air">
        <title>Impacts of indoor surface finishes on bacterial viability.</title>
        <authorList>
            <person name="Hu J."/>
            <person name="Maamar S.B."/>
            <person name="Glawe A.J."/>
            <person name="Gottel N."/>
            <person name="Gilbert J.A."/>
            <person name="Hartmann E.M."/>
        </authorList>
    </citation>
    <scope>NUCLEOTIDE SEQUENCE [LARGE SCALE GENOMIC DNA]</scope>
    <source>
        <strain evidence="3 4">AF060A6</strain>
    </source>
</reference>
<protein>
    <submittedName>
        <fullName evidence="3">NAD(P)H-dependent oxidoreductase</fullName>
    </submittedName>
</protein>
<accession>A0A4V3V7B0</accession>
<feature type="domain" description="NADPH-dependent FMN reductase-like" evidence="2">
    <location>
        <begin position="1"/>
        <end position="138"/>
    </location>
</feature>
<dbReference type="EMBL" id="SLUB01000041">
    <property type="protein sequence ID" value="THE10713.1"/>
    <property type="molecule type" value="Genomic_DNA"/>
</dbReference>
<dbReference type="Gene3D" id="3.40.50.360">
    <property type="match status" value="1"/>
</dbReference>
<dbReference type="InterPro" id="IPR005025">
    <property type="entry name" value="FMN_Rdtase-like_dom"/>
</dbReference>
<dbReference type="PANTHER" id="PTHR30543:SF21">
    <property type="entry name" value="NAD(P)H-DEPENDENT FMN REDUCTASE LOT6"/>
    <property type="match status" value="1"/>
</dbReference>
<dbReference type="RefSeq" id="WP_136380920.1">
    <property type="nucleotide sequence ID" value="NZ_SLUB01000041.1"/>
</dbReference>
<dbReference type="AlphaFoldDB" id="A0A4V3V7B0"/>
<comment type="caution">
    <text evidence="3">The sequence shown here is derived from an EMBL/GenBank/DDBJ whole genome shotgun (WGS) entry which is preliminary data.</text>
</comment>
<dbReference type="OrthoDB" id="9812295at2"/>
<dbReference type="InterPro" id="IPR029039">
    <property type="entry name" value="Flavoprotein-like_sf"/>
</dbReference>
<dbReference type="Pfam" id="PF03358">
    <property type="entry name" value="FMN_red"/>
    <property type="match status" value="1"/>
</dbReference>
<dbReference type="PANTHER" id="PTHR30543">
    <property type="entry name" value="CHROMATE REDUCTASE"/>
    <property type="match status" value="1"/>
</dbReference>
<name>A0A4V3V7B0_9BACI</name>
<comment type="similarity">
    <text evidence="1">Belongs to the azoreductase type 2 family.</text>
</comment>
<evidence type="ECO:0000313" key="4">
    <source>
        <dbReference type="Proteomes" id="UP000306477"/>
    </source>
</evidence>
<dbReference type="GO" id="GO:0016491">
    <property type="term" value="F:oxidoreductase activity"/>
    <property type="evidence" value="ECO:0007669"/>
    <property type="project" value="InterPro"/>
</dbReference>
<dbReference type="InterPro" id="IPR050712">
    <property type="entry name" value="NAD(P)H-dep_reductase"/>
</dbReference>
<dbReference type="GO" id="GO:0005829">
    <property type="term" value="C:cytosol"/>
    <property type="evidence" value="ECO:0007669"/>
    <property type="project" value="TreeGrafter"/>
</dbReference>
<sequence length="182" mass="20120">MNIVTLVGSLRKNSFNMQVAKTMQERYSDKLNMQIPDIGALPHFNQDDELDPPQVVKDFKAAIANADGVIIITPEYNWSVPGVLKNALDWTSRVEQVFIGKPVMTLGATPGMMGTIRAQLHLREILVAPGIQARVLPPGANEILINFASQKIDEQTGQLVDETTLNFLDSKVDAFIDFVKTN</sequence>
<proteinExistence type="inferred from homology"/>
<evidence type="ECO:0000313" key="3">
    <source>
        <dbReference type="EMBL" id="THE10713.1"/>
    </source>
</evidence>
<gene>
    <name evidence="3" type="ORF">E1I69_17840</name>
</gene>